<dbReference type="InterPro" id="IPR045582">
    <property type="entry name" value="Trehalase-like_N"/>
</dbReference>
<proteinExistence type="predicted"/>
<dbReference type="InterPro" id="IPR011613">
    <property type="entry name" value="GH15-like"/>
</dbReference>
<dbReference type="PANTHER" id="PTHR31616:SF0">
    <property type="entry name" value="GLUCAN 1,4-ALPHA-GLUCOSIDASE"/>
    <property type="match status" value="1"/>
</dbReference>
<dbReference type="GO" id="GO:0005975">
    <property type="term" value="P:carbohydrate metabolic process"/>
    <property type="evidence" value="ECO:0007669"/>
    <property type="project" value="InterPro"/>
</dbReference>
<protein>
    <submittedName>
        <fullName evidence="3">Glycoside hydrolase family 15 protein</fullName>
    </submittedName>
</protein>
<dbReference type="Gene3D" id="1.50.10.10">
    <property type="match status" value="1"/>
</dbReference>
<name>A0A9D1WAK6_9SPHI</name>
<dbReference type="Pfam" id="PF19291">
    <property type="entry name" value="TREH_N"/>
    <property type="match status" value="1"/>
</dbReference>
<dbReference type="Proteomes" id="UP000824156">
    <property type="component" value="Unassembled WGS sequence"/>
</dbReference>
<gene>
    <name evidence="3" type="ORF">H9853_09455</name>
</gene>
<organism evidence="3 4">
    <name type="scientific">Candidatus Sphingobacterium stercoripullorum</name>
    <dbReference type="NCBI Taxonomy" id="2838759"/>
    <lineage>
        <taxon>Bacteria</taxon>
        <taxon>Pseudomonadati</taxon>
        <taxon>Bacteroidota</taxon>
        <taxon>Sphingobacteriia</taxon>
        <taxon>Sphingobacteriales</taxon>
        <taxon>Sphingobacteriaceae</taxon>
        <taxon>Sphingobacterium</taxon>
    </lineage>
</organism>
<dbReference type="PANTHER" id="PTHR31616">
    <property type="entry name" value="TREHALASE"/>
    <property type="match status" value="1"/>
</dbReference>
<comment type="caution">
    <text evidence="3">The sequence shown here is derived from an EMBL/GenBank/DDBJ whole genome shotgun (WGS) entry which is preliminary data.</text>
</comment>
<evidence type="ECO:0000313" key="4">
    <source>
        <dbReference type="Proteomes" id="UP000824156"/>
    </source>
</evidence>
<dbReference type="InterPro" id="IPR008928">
    <property type="entry name" value="6-hairpin_glycosidase_sf"/>
</dbReference>
<sequence>MERHTYGSGIIGNCAYIAHVEKNSNISWLCWPSFEDSFVFGSLLDKEKGGEFSILPINGIKHSSQYYLENTNVLCTRIKSADGSYKITDFAPRFEQYERYYKPLTLIRKIEPIENQPAIKVLCKPVYDYGQREFTKIRGSNHIRFQSGNIRIQIASNLPVSHLYDGHSFLLSRPIYLIMTFGSPFEAPIERTAEDFLSRTKSYWRRWVKKASIPAFYQREVIRSALVLKLHQYEDTGAIIAASTTSLPEYPGSGRNWDYRYCWLRDSYYVLTALNHIGHFEEMEKYALFITNIAQANPGRLQPLYGIMGQANLEEKTLDFLSGYQENHPIRVGNQAFEHIQNDVYGQIMIALLPLFTDHRFRHQNIEYARKWTHFVLKKIKSTIDEKDAGIWEFRNFEYRHCYSNLFQWAGATAALKISKQYKMETLEKQAEDIRDQAEKHIESCYDPERRVYQHATNSRDLDASTLQLIMMKYLDPNSKKAKEHLAELEKELKGKDGLFYRYRHYDDFGKPKSSFLVCAFWYVEALACVGRLDEAQEVFKQLLKYANHLMLFSEDVDEGNGSQWGNFPQAYSHVGLMNAAYRIAMKLDNPTFFDSLYE</sequence>
<dbReference type="Pfam" id="PF00723">
    <property type="entry name" value="Glyco_hydro_15"/>
    <property type="match status" value="1"/>
</dbReference>
<evidence type="ECO:0000313" key="3">
    <source>
        <dbReference type="EMBL" id="HIX55243.1"/>
    </source>
</evidence>
<evidence type="ECO:0000259" key="2">
    <source>
        <dbReference type="Pfam" id="PF19291"/>
    </source>
</evidence>
<dbReference type="InterPro" id="IPR012341">
    <property type="entry name" value="6hp_glycosidase-like_sf"/>
</dbReference>
<reference evidence="3" key="2">
    <citation type="submission" date="2021-04" db="EMBL/GenBank/DDBJ databases">
        <authorList>
            <person name="Gilroy R."/>
        </authorList>
    </citation>
    <scope>NUCLEOTIDE SEQUENCE</scope>
    <source>
        <strain evidence="3">1719</strain>
    </source>
</reference>
<dbReference type="SUPFAM" id="SSF48208">
    <property type="entry name" value="Six-hairpin glycosidases"/>
    <property type="match status" value="1"/>
</dbReference>
<feature type="domain" description="GH15-like" evidence="1">
    <location>
        <begin position="219"/>
        <end position="582"/>
    </location>
</feature>
<accession>A0A9D1WAK6</accession>
<feature type="domain" description="Trehalase-like N-terminal" evidence="2">
    <location>
        <begin position="10"/>
        <end position="144"/>
    </location>
</feature>
<evidence type="ECO:0000259" key="1">
    <source>
        <dbReference type="Pfam" id="PF00723"/>
    </source>
</evidence>
<keyword evidence="3" id="KW-0378">Hydrolase</keyword>
<dbReference type="GO" id="GO:0004553">
    <property type="term" value="F:hydrolase activity, hydrolyzing O-glycosyl compounds"/>
    <property type="evidence" value="ECO:0007669"/>
    <property type="project" value="TreeGrafter"/>
</dbReference>
<dbReference type="AlphaFoldDB" id="A0A9D1WAK6"/>
<reference evidence="3" key="1">
    <citation type="journal article" date="2021" name="PeerJ">
        <title>Extensive microbial diversity within the chicken gut microbiome revealed by metagenomics and culture.</title>
        <authorList>
            <person name="Gilroy R."/>
            <person name="Ravi A."/>
            <person name="Getino M."/>
            <person name="Pursley I."/>
            <person name="Horton D.L."/>
            <person name="Alikhan N.F."/>
            <person name="Baker D."/>
            <person name="Gharbi K."/>
            <person name="Hall N."/>
            <person name="Watson M."/>
            <person name="Adriaenssens E.M."/>
            <person name="Foster-Nyarko E."/>
            <person name="Jarju S."/>
            <person name="Secka A."/>
            <person name="Antonio M."/>
            <person name="Oren A."/>
            <person name="Chaudhuri R.R."/>
            <person name="La Ragione R."/>
            <person name="Hildebrand F."/>
            <person name="Pallen M.J."/>
        </authorList>
    </citation>
    <scope>NUCLEOTIDE SEQUENCE</scope>
    <source>
        <strain evidence="3">1719</strain>
    </source>
</reference>
<dbReference type="EMBL" id="DXEZ01000261">
    <property type="protein sequence ID" value="HIX55243.1"/>
    <property type="molecule type" value="Genomic_DNA"/>
</dbReference>